<evidence type="ECO:0000256" key="4">
    <source>
        <dbReference type="ARBA" id="ARBA00071664"/>
    </source>
</evidence>
<sequence length="64" mass="7467">MPKIKTHKTATKRFKATKSGKIRRRRAMQAHKLSKKSSNRKRSFRKSQNVTVSDLNRVRKMIGA</sequence>
<reference evidence="8 9" key="1">
    <citation type="journal article" date="2016" name="Nat. Commun.">
        <title>Thousands of microbial genomes shed light on interconnected biogeochemical processes in an aquifer system.</title>
        <authorList>
            <person name="Anantharaman K."/>
            <person name="Brown C.T."/>
            <person name="Hug L.A."/>
            <person name="Sharon I."/>
            <person name="Castelle C.J."/>
            <person name="Probst A.J."/>
            <person name="Thomas B.C."/>
            <person name="Singh A."/>
            <person name="Wilkins M.J."/>
            <person name="Karaoz U."/>
            <person name="Brodie E.L."/>
            <person name="Williams K.H."/>
            <person name="Hubbard S.S."/>
            <person name="Banfield J.F."/>
        </authorList>
    </citation>
    <scope>NUCLEOTIDE SEQUENCE [LARGE SCALE GENOMIC DNA]</scope>
</reference>
<feature type="compositionally biased region" description="Basic residues" evidence="7">
    <location>
        <begin position="1"/>
        <end position="45"/>
    </location>
</feature>
<dbReference type="SUPFAM" id="SSF143034">
    <property type="entry name" value="L35p-like"/>
    <property type="match status" value="1"/>
</dbReference>
<feature type="region of interest" description="Disordered" evidence="7">
    <location>
        <begin position="1"/>
        <end position="64"/>
    </location>
</feature>
<dbReference type="HAMAP" id="MF_00514">
    <property type="entry name" value="Ribosomal_bL35"/>
    <property type="match status" value="1"/>
</dbReference>
<gene>
    <name evidence="5" type="primary">rpmI</name>
    <name evidence="8" type="ORF">A2994_02900</name>
</gene>
<evidence type="ECO:0000256" key="3">
    <source>
        <dbReference type="ARBA" id="ARBA00023274"/>
    </source>
</evidence>
<comment type="similarity">
    <text evidence="1 5 6">Belongs to the bacterial ribosomal protein bL35 family.</text>
</comment>
<evidence type="ECO:0000313" key="9">
    <source>
        <dbReference type="Proteomes" id="UP000179010"/>
    </source>
</evidence>
<dbReference type="NCBIfam" id="TIGR00001">
    <property type="entry name" value="rpmI_bact"/>
    <property type="match status" value="1"/>
</dbReference>
<dbReference type="FunFam" id="4.10.410.60:FF:000001">
    <property type="entry name" value="50S ribosomal protein L35"/>
    <property type="match status" value="1"/>
</dbReference>
<name>A0A1F4PPX7_UNCK3</name>
<dbReference type="Gene3D" id="4.10.410.60">
    <property type="match status" value="1"/>
</dbReference>
<dbReference type="GO" id="GO:0022625">
    <property type="term" value="C:cytosolic large ribosomal subunit"/>
    <property type="evidence" value="ECO:0007669"/>
    <property type="project" value="TreeGrafter"/>
</dbReference>
<evidence type="ECO:0000256" key="7">
    <source>
        <dbReference type="SAM" id="MobiDB-lite"/>
    </source>
</evidence>
<keyword evidence="3 5" id="KW-0687">Ribonucleoprotein</keyword>
<dbReference type="GO" id="GO:0006412">
    <property type="term" value="P:translation"/>
    <property type="evidence" value="ECO:0007669"/>
    <property type="project" value="UniProtKB-UniRule"/>
</dbReference>
<dbReference type="AlphaFoldDB" id="A0A1F4PPX7"/>
<accession>A0A1F4PPX7</accession>
<dbReference type="PANTHER" id="PTHR33343">
    <property type="entry name" value="54S RIBOSOMAL PROTEIN BL35M"/>
    <property type="match status" value="1"/>
</dbReference>
<dbReference type="STRING" id="1798539.A2994_02900"/>
<evidence type="ECO:0000256" key="2">
    <source>
        <dbReference type="ARBA" id="ARBA00022980"/>
    </source>
</evidence>
<dbReference type="Proteomes" id="UP000179010">
    <property type="component" value="Unassembled WGS sequence"/>
</dbReference>
<evidence type="ECO:0000256" key="1">
    <source>
        <dbReference type="ARBA" id="ARBA00006598"/>
    </source>
</evidence>
<keyword evidence="2 5" id="KW-0689">Ribosomal protein</keyword>
<evidence type="ECO:0000313" key="8">
    <source>
        <dbReference type="EMBL" id="OGB85679.1"/>
    </source>
</evidence>
<dbReference type="EMBL" id="METE01000001">
    <property type="protein sequence ID" value="OGB85679.1"/>
    <property type="molecule type" value="Genomic_DNA"/>
</dbReference>
<evidence type="ECO:0000256" key="5">
    <source>
        <dbReference type="HAMAP-Rule" id="MF_00514"/>
    </source>
</evidence>
<protein>
    <recommendedName>
        <fullName evidence="4 5">Large ribosomal subunit protein bL35</fullName>
    </recommendedName>
</protein>
<evidence type="ECO:0000256" key="6">
    <source>
        <dbReference type="RuleBase" id="RU000568"/>
    </source>
</evidence>
<proteinExistence type="inferred from homology"/>
<dbReference type="Pfam" id="PF01632">
    <property type="entry name" value="Ribosomal_L35p"/>
    <property type="match status" value="1"/>
</dbReference>
<dbReference type="InterPro" id="IPR001706">
    <property type="entry name" value="Ribosomal_bL35"/>
</dbReference>
<dbReference type="PRINTS" id="PR00064">
    <property type="entry name" value="RIBOSOMALL35"/>
</dbReference>
<organism evidence="8 9">
    <name type="scientific">candidate division Kazan bacterium RIFCSPLOWO2_01_FULL_48_13</name>
    <dbReference type="NCBI Taxonomy" id="1798539"/>
    <lineage>
        <taxon>Bacteria</taxon>
        <taxon>Bacteria division Kazan-3B-28</taxon>
    </lineage>
</organism>
<dbReference type="PANTHER" id="PTHR33343:SF1">
    <property type="entry name" value="LARGE RIBOSOMAL SUBUNIT PROTEIN BL35M"/>
    <property type="match status" value="1"/>
</dbReference>
<comment type="caution">
    <text evidence="8">The sequence shown here is derived from an EMBL/GenBank/DDBJ whole genome shotgun (WGS) entry which is preliminary data.</text>
</comment>
<dbReference type="InterPro" id="IPR021137">
    <property type="entry name" value="Ribosomal_bL35-like"/>
</dbReference>
<dbReference type="GO" id="GO:0003735">
    <property type="term" value="F:structural constituent of ribosome"/>
    <property type="evidence" value="ECO:0007669"/>
    <property type="project" value="InterPro"/>
</dbReference>
<dbReference type="InterPro" id="IPR037229">
    <property type="entry name" value="Ribosomal_bL35_sf"/>
</dbReference>